<gene>
    <name evidence="2" type="ORF">P154DRAFT_520067</name>
</gene>
<evidence type="ECO:0000256" key="1">
    <source>
        <dbReference type="SAM" id="Phobius"/>
    </source>
</evidence>
<keyword evidence="1" id="KW-0472">Membrane</keyword>
<evidence type="ECO:0000313" key="2">
    <source>
        <dbReference type="EMBL" id="KAF2003454.1"/>
    </source>
</evidence>
<keyword evidence="3" id="KW-1185">Reference proteome</keyword>
<protein>
    <submittedName>
        <fullName evidence="2">Uncharacterized protein</fullName>
    </submittedName>
</protein>
<proteinExistence type="predicted"/>
<dbReference type="AlphaFoldDB" id="A0A6A5WRA2"/>
<dbReference type="Proteomes" id="UP000799779">
    <property type="component" value="Unassembled WGS sequence"/>
</dbReference>
<feature type="transmembrane region" description="Helical" evidence="1">
    <location>
        <begin position="6"/>
        <end position="29"/>
    </location>
</feature>
<name>A0A6A5WRA2_9PLEO</name>
<evidence type="ECO:0000313" key="3">
    <source>
        <dbReference type="Proteomes" id="UP000799779"/>
    </source>
</evidence>
<reference evidence="2" key="1">
    <citation type="journal article" date="2020" name="Stud. Mycol.">
        <title>101 Dothideomycetes genomes: a test case for predicting lifestyles and emergence of pathogens.</title>
        <authorList>
            <person name="Haridas S."/>
            <person name="Albert R."/>
            <person name="Binder M."/>
            <person name="Bloem J."/>
            <person name="Labutti K."/>
            <person name="Salamov A."/>
            <person name="Andreopoulos B."/>
            <person name="Baker S."/>
            <person name="Barry K."/>
            <person name="Bills G."/>
            <person name="Bluhm B."/>
            <person name="Cannon C."/>
            <person name="Castanera R."/>
            <person name="Culley D."/>
            <person name="Daum C."/>
            <person name="Ezra D."/>
            <person name="Gonzalez J."/>
            <person name="Henrissat B."/>
            <person name="Kuo A."/>
            <person name="Liang C."/>
            <person name="Lipzen A."/>
            <person name="Lutzoni F."/>
            <person name="Magnuson J."/>
            <person name="Mondo S."/>
            <person name="Nolan M."/>
            <person name="Ohm R."/>
            <person name="Pangilinan J."/>
            <person name="Park H.-J."/>
            <person name="Ramirez L."/>
            <person name="Alfaro M."/>
            <person name="Sun H."/>
            <person name="Tritt A."/>
            <person name="Yoshinaga Y."/>
            <person name="Zwiers L.-H."/>
            <person name="Turgeon B."/>
            <person name="Goodwin S."/>
            <person name="Spatafora J."/>
            <person name="Crous P."/>
            <person name="Grigoriev I."/>
        </authorList>
    </citation>
    <scope>NUCLEOTIDE SEQUENCE</scope>
    <source>
        <strain evidence="2">CBS 123094</strain>
    </source>
</reference>
<keyword evidence="1" id="KW-0812">Transmembrane</keyword>
<accession>A0A6A5WRA2</accession>
<keyword evidence="1" id="KW-1133">Transmembrane helix</keyword>
<dbReference type="EMBL" id="ML977572">
    <property type="protein sequence ID" value="KAF2003454.1"/>
    <property type="molecule type" value="Genomic_DNA"/>
</dbReference>
<organism evidence="2 3">
    <name type="scientific">Amniculicola lignicola CBS 123094</name>
    <dbReference type="NCBI Taxonomy" id="1392246"/>
    <lineage>
        <taxon>Eukaryota</taxon>
        <taxon>Fungi</taxon>
        <taxon>Dikarya</taxon>
        <taxon>Ascomycota</taxon>
        <taxon>Pezizomycotina</taxon>
        <taxon>Dothideomycetes</taxon>
        <taxon>Pleosporomycetidae</taxon>
        <taxon>Pleosporales</taxon>
        <taxon>Amniculicolaceae</taxon>
        <taxon>Amniculicola</taxon>
    </lineage>
</organism>
<sequence>MERFALYVRCVVIYGISSFPALFFSLGALPAVTTPNSISFTNTHLPSNNTATMTGIPLLPTHSF</sequence>